<feature type="compositionally biased region" description="Pro residues" evidence="1">
    <location>
        <begin position="49"/>
        <end position="78"/>
    </location>
</feature>
<accession>A0ABT5EHV1</accession>
<gene>
    <name evidence="2" type="ORF">POL67_06245</name>
</gene>
<protein>
    <submittedName>
        <fullName evidence="2">Uncharacterized protein</fullName>
    </submittedName>
</protein>
<name>A0ABT5EHV1_9BACT</name>
<evidence type="ECO:0000313" key="3">
    <source>
        <dbReference type="Proteomes" id="UP001221411"/>
    </source>
</evidence>
<sequence>MTTKGENSRTRTLESPISRCTDIFKDVDFVVGSIVEPILIELPVREAPPAAPSASPPPPPPPAPSSPAPPPSAPPPPATRSSEGSSKADASGANLRGEIFAGFSLAGLATPGPVALGATFGGGVRTGPWTFGVEVRGLADVPGSTEAIPVGVSLWTGGLFACGFRPLSVCIALTAGAHHFGAQDNIQLQSTRAPFVASGFRIAYESPQWHGLVGRAQLEVAIPITQARIFDRGDAVWAADPVLATGTFLLVKPF</sequence>
<reference evidence="2 3" key="1">
    <citation type="submission" date="2022-11" db="EMBL/GenBank/DDBJ databases">
        <title>Minimal conservation of predation-associated metabolite biosynthetic gene clusters underscores biosynthetic potential of Myxococcota including descriptions for ten novel species: Archangium lansinium sp. nov., Myxococcus landrumus sp. nov., Nannocystis bai.</title>
        <authorList>
            <person name="Ahearne A."/>
            <person name="Stevens C."/>
            <person name="Dowd S."/>
        </authorList>
    </citation>
    <scope>NUCLEOTIDE SEQUENCE [LARGE SCALE GENOMIC DNA]</scope>
    <source>
        <strain evidence="2 3">RJM3</strain>
    </source>
</reference>
<evidence type="ECO:0000313" key="2">
    <source>
        <dbReference type="EMBL" id="MDC0740939.1"/>
    </source>
</evidence>
<proteinExistence type="predicted"/>
<feature type="region of interest" description="Disordered" evidence="1">
    <location>
        <begin position="47"/>
        <end position="91"/>
    </location>
</feature>
<dbReference type="Proteomes" id="UP001221411">
    <property type="component" value="Unassembled WGS sequence"/>
</dbReference>
<comment type="caution">
    <text evidence="2">The sequence shown here is derived from an EMBL/GenBank/DDBJ whole genome shotgun (WGS) entry which is preliminary data.</text>
</comment>
<evidence type="ECO:0000256" key="1">
    <source>
        <dbReference type="SAM" id="MobiDB-lite"/>
    </source>
</evidence>
<dbReference type="RefSeq" id="WP_271916151.1">
    <property type="nucleotide sequence ID" value="NZ_JAQNDO010000001.1"/>
</dbReference>
<organism evidence="2 3">
    <name type="scientific">Polyangium mundeleinium</name>
    <dbReference type="NCBI Taxonomy" id="2995306"/>
    <lineage>
        <taxon>Bacteria</taxon>
        <taxon>Pseudomonadati</taxon>
        <taxon>Myxococcota</taxon>
        <taxon>Polyangia</taxon>
        <taxon>Polyangiales</taxon>
        <taxon>Polyangiaceae</taxon>
        <taxon>Polyangium</taxon>
    </lineage>
</organism>
<dbReference type="EMBL" id="JAQNDO010000001">
    <property type="protein sequence ID" value="MDC0740939.1"/>
    <property type="molecule type" value="Genomic_DNA"/>
</dbReference>
<keyword evidence="3" id="KW-1185">Reference proteome</keyword>